<gene>
    <name evidence="3" type="ORF">JOF53_007711</name>
</gene>
<keyword evidence="4" id="KW-1185">Reference proteome</keyword>
<feature type="domain" description="Sigma 54 modulation/S30EA ribosomal protein C-terminal" evidence="2">
    <location>
        <begin position="139"/>
        <end position="193"/>
    </location>
</feature>
<protein>
    <recommendedName>
        <fullName evidence="2">Sigma 54 modulation/S30EA ribosomal protein C-terminal domain-containing protein</fullName>
    </recommendedName>
</protein>
<dbReference type="SUPFAM" id="SSF69754">
    <property type="entry name" value="Ribosome binding protein Y (YfiA homologue)"/>
    <property type="match status" value="1"/>
</dbReference>
<reference evidence="3 4" key="1">
    <citation type="submission" date="2021-03" db="EMBL/GenBank/DDBJ databases">
        <title>Sequencing the genomes of 1000 actinobacteria strains.</title>
        <authorList>
            <person name="Klenk H.-P."/>
        </authorList>
    </citation>
    <scope>NUCLEOTIDE SEQUENCE [LARGE SCALE GENOMIC DNA]</scope>
    <source>
        <strain evidence="3 4">DSM 44580</strain>
    </source>
</reference>
<dbReference type="EMBL" id="JAGIOO010000001">
    <property type="protein sequence ID" value="MBP2478839.1"/>
    <property type="molecule type" value="Genomic_DNA"/>
</dbReference>
<dbReference type="Proteomes" id="UP001519363">
    <property type="component" value="Unassembled WGS sequence"/>
</dbReference>
<accession>A0ABS5ARJ3</accession>
<sequence>MSGDRKVDGPEVRVSGHGAFPEGTVDYAREKVTAVFRFAHEPVLLAWVRLTKHADPAVRRPVVVQATLDVNGRLVRAVAEGRGAPEAIDLVQARLRHLLERAARHWAAGQGARPPGEPHEWRHGTPRGHRPRWFPRPVEEREIVRHKSFTPARTSLDEAAFEMDRMGYDFHLFTEESSGRDSVLYRAGRTGYRPAPLLTVAEAVRRLEDTGLPFVFYLDAEHARAHLVYHRYDGHYGLLSPPD</sequence>
<dbReference type="InterPro" id="IPR038416">
    <property type="entry name" value="Ribosom_S30AE_C_sf"/>
</dbReference>
<dbReference type="PANTHER" id="PTHR33231">
    <property type="entry name" value="30S RIBOSOMAL PROTEIN"/>
    <property type="match status" value="1"/>
</dbReference>
<dbReference type="RefSeq" id="WP_086788142.1">
    <property type="nucleotide sequence ID" value="NZ_JAGIOO010000001.1"/>
</dbReference>
<proteinExistence type="predicted"/>
<dbReference type="Pfam" id="PF16321">
    <property type="entry name" value="Ribosom_S30AE_C"/>
    <property type="match status" value="1"/>
</dbReference>
<dbReference type="Gene3D" id="3.30.505.50">
    <property type="entry name" value="Sigma 54 modulation/S30EA ribosomal protein, C-terminal domain"/>
    <property type="match status" value="2"/>
</dbReference>
<dbReference type="Gene3D" id="3.30.160.100">
    <property type="entry name" value="Ribosome hibernation promotion factor-like"/>
    <property type="match status" value="1"/>
</dbReference>
<organism evidence="3 4">
    <name type="scientific">Crossiella equi</name>
    <dbReference type="NCBI Taxonomy" id="130796"/>
    <lineage>
        <taxon>Bacteria</taxon>
        <taxon>Bacillati</taxon>
        <taxon>Actinomycetota</taxon>
        <taxon>Actinomycetes</taxon>
        <taxon>Pseudonocardiales</taxon>
        <taxon>Pseudonocardiaceae</taxon>
        <taxon>Crossiella</taxon>
    </lineage>
</organism>
<evidence type="ECO:0000313" key="3">
    <source>
        <dbReference type="EMBL" id="MBP2478839.1"/>
    </source>
</evidence>
<evidence type="ECO:0000259" key="2">
    <source>
        <dbReference type="Pfam" id="PF16321"/>
    </source>
</evidence>
<evidence type="ECO:0000256" key="1">
    <source>
        <dbReference type="SAM" id="MobiDB-lite"/>
    </source>
</evidence>
<dbReference type="InterPro" id="IPR050574">
    <property type="entry name" value="HPF/YfiA_ribosome-assoc"/>
</dbReference>
<feature type="region of interest" description="Disordered" evidence="1">
    <location>
        <begin position="106"/>
        <end position="132"/>
    </location>
</feature>
<evidence type="ECO:0000313" key="4">
    <source>
        <dbReference type="Proteomes" id="UP001519363"/>
    </source>
</evidence>
<dbReference type="InterPro" id="IPR032528">
    <property type="entry name" value="Ribosom_S30AE_C"/>
</dbReference>
<dbReference type="PANTHER" id="PTHR33231:SF1">
    <property type="entry name" value="30S RIBOSOMAL PROTEIN"/>
    <property type="match status" value="1"/>
</dbReference>
<name>A0ABS5ARJ3_9PSEU</name>
<dbReference type="InterPro" id="IPR036567">
    <property type="entry name" value="RHF-like"/>
</dbReference>
<comment type="caution">
    <text evidence="3">The sequence shown here is derived from an EMBL/GenBank/DDBJ whole genome shotgun (WGS) entry which is preliminary data.</text>
</comment>